<keyword evidence="1" id="KW-0812">Transmembrane</keyword>
<accession>A0AAD9X085</accession>
<dbReference type="Proteomes" id="UP001280121">
    <property type="component" value="Unassembled WGS sequence"/>
</dbReference>
<proteinExistence type="predicted"/>
<organism evidence="2 3">
    <name type="scientific">Dipteronia dyeriana</name>
    <dbReference type="NCBI Taxonomy" id="168575"/>
    <lineage>
        <taxon>Eukaryota</taxon>
        <taxon>Viridiplantae</taxon>
        <taxon>Streptophyta</taxon>
        <taxon>Embryophyta</taxon>
        <taxon>Tracheophyta</taxon>
        <taxon>Spermatophyta</taxon>
        <taxon>Magnoliopsida</taxon>
        <taxon>eudicotyledons</taxon>
        <taxon>Gunneridae</taxon>
        <taxon>Pentapetalae</taxon>
        <taxon>rosids</taxon>
        <taxon>malvids</taxon>
        <taxon>Sapindales</taxon>
        <taxon>Sapindaceae</taxon>
        <taxon>Hippocastanoideae</taxon>
        <taxon>Acereae</taxon>
        <taxon>Dipteronia</taxon>
    </lineage>
</organism>
<keyword evidence="3" id="KW-1185">Reference proteome</keyword>
<evidence type="ECO:0000313" key="3">
    <source>
        <dbReference type="Proteomes" id="UP001280121"/>
    </source>
</evidence>
<gene>
    <name evidence="2" type="ORF">Ddye_016617</name>
</gene>
<name>A0AAD9X085_9ROSI</name>
<comment type="caution">
    <text evidence="2">The sequence shown here is derived from an EMBL/GenBank/DDBJ whole genome shotgun (WGS) entry which is preliminary data.</text>
</comment>
<feature type="transmembrane region" description="Helical" evidence="1">
    <location>
        <begin position="55"/>
        <end position="79"/>
    </location>
</feature>
<keyword evidence="1" id="KW-0472">Membrane</keyword>
<dbReference type="AlphaFoldDB" id="A0AAD9X085"/>
<evidence type="ECO:0000313" key="2">
    <source>
        <dbReference type="EMBL" id="KAK2649128.1"/>
    </source>
</evidence>
<sequence length="101" mass="11162">MGVVAAVHELWWKARRSLLTSMKAAAREEIGRLSMSSATGKVQSWSSDFEMTRTWIWIIALVDWFWLGIGLIGGVLVFLDSDIASIVASCMLTESVALIES</sequence>
<keyword evidence="1" id="KW-1133">Transmembrane helix</keyword>
<evidence type="ECO:0000256" key="1">
    <source>
        <dbReference type="SAM" id="Phobius"/>
    </source>
</evidence>
<reference evidence="2" key="1">
    <citation type="journal article" date="2023" name="Plant J.">
        <title>Genome sequences and population genomics provide insights into the demographic history, inbreeding, and mutation load of two 'living fossil' tree species of Dipteronia.</title>
        <authorList>
            <person name="Feng Y."/>
            <person name="Comes H.P."/>
            <person name="Chen J."/>
            <person name="Zhu S."/>
            <person name="Lu R."/>
            <person name="Zhang X."/>
            <person name="Li P."/>
            <person name="Qiu J."/>
            <person name="Olsen K.M."/>
            <person name="Qiu Y."/>
        </authorList>
    </citation>
    <scope>NUCLEOTIDE SEQUENCE</scope>
    <source>
        <strain evidence="2">KIB01</strain>
    </source>
</reference>
<protein>
    <submittedName>
        <fullName evidence="2">Uncharacterized protein</fullName>
    </submittedName>
</protein>
<dbReference type="EMBL" id="JANJYI010000005">
    <property type="protein sequence ID" value="KAK2649128.1"/>
    <property type="molecule type" value="Genomic_DNA"/>
</dbReference>